<gene>
    <name evidence="1" type="ORF">L2E82_07158</name>
</gene>
<evidence type="ECO:0000313" key="1">
    <source>
        <dbReference type="EMBL" id="KAI3778119.1"/>
    </source>
</evidence>
<proteinExistence type="predicted"/>
<accession>A0ACB9G3F7</accession>
<organism evidence="1 2">
    <name type="scientific">Cichorium intybus</name>
    <name type="common">Chicory</name>
    <dbReference type="NCBI Taxonomy" id="13427"/>
    <lineage>
        <taxon>Eukaryota</taxon>
        <taxon>Viridiplantae</taxon>
        <taxon>Streptophyta</taxon>
        <taxon>Embryophyta</taxon>
        <taxon>Tracheophyta</taxon>
        <taxon>Spermatophyta</taxon>
        <taxon>Magnoliopsida</taxon>
        <taxon>eudicotyledons</taxon>
        <taxon>Gunneridae</taxon>
        <taxon>Pentapetalae</taxon>
        <taxon>asterids</taxon>
        <taxon>campanulids</taxon>
        <taxon>Asterales</taxon>
        <taxon>Asteraceae</taxon>
        <taxon>Cichorioideae</taxon>
        <taxon>Cichorieae</taxon>
        <taxon>Cichoriinae</taxon>
        <taxon>Cichorium</taxon>
    </lineage>
</organism>
<dbReference type="EMBL" id="CM042010">
    <property type="protein sequence ID" value="KAI3778119.1"/>
    <property type="molecule type" value="Genomic_DNA"/>
</dbReference>
<sequence>MKSNGTRDTCFGLLCVPPTFRINLFFILCKIQSRLFRRPPILSDLSTPPVLTRVDLISFHFIGTKYRNGGVVFKENLSPLILLLL</sequence>
<dbReference type="Proteomes" id="UP001055811">
    <property type="component" value="Linkage Group LG02"/>
</dbReference>
<keyword evidence="2" id="KW-1185">Reference proteome</keyword>
<name>A0ACB9G3F7_CICIN</name>
<reference evidence="1 2" key="2">
    <citation type="journal article" date="2022" name="Mol. Ecol. Resour.">
        <title>The genomes of chicory, endive, great burdock and yacon provide insights into Asteraceae paleo-polyploidization history and plant inulin production.</title>
        <authorList>
            <person name="Fan W."/>
            <person name="Wang S."/>
            <person name="Wang H."/>
            <person name="Wang A."/>
            <person name="Jiang F."/>
            <person name="Liu H."/>
            <person name="Zhao H."/>
            <person name="Xu D."/>
            <person name="Zhang Y."/>
        </authorList>
    </citation>
    <scope>NUCLEOTIDE SEQUENCE [LARGE SCALE GENOMIC DNA]</scope>
    <source>
        <strain evidence="2">cv. Punajuju</strain>
        <tissue evidence="1">Leaves</tissue>
    </source>
</reference>
<evidence type="ECO:0000313" key="2">
    <source>
        <dbReference type="Proteomes" id="UP001055811"/>
    </source>
</evidence>
<comment type="caution">
    <text evidence="1">The sequence shown here is derived from an EMBL/GenBank/DDBJ whole genome shotgun (WGS) entry which is preliminary data.</text>
</comment>
<protein>
    <submittedName>
        <fullName evidence="1">Uncharacterized protein</fullName>
    </submittedName>
</protein>
<reference evidence="2" key="1">
    <citation type="journal article" date="2022" name="Mol. Ecol. Resour.">
        <title>The genomes of chicory, endive, great burdock and yacon provide insights into Asteraceae palaeo-polyploidization history and plant inulin production.</title>
        <authorList>
            <person name="Fan W."/>
            <person name="Wang S."/>
            <person name="Wang H."/>
            <person name="Wang A."/>
            <person name="Jiang F."/>
            <person name="Liu H."/>
            <person name="Zhao H."/>
            <person name="Xu D."/>
            <person name="Zhang Y."/>
        </authorList>
    </citation>
    <scope>NUCLEOTIDE SEQUENCE [LARGE SCALE GENOMIC DNA]</scope>
    <source>
        <strain evidence="2">cv. Punajuju</strain>
    </source>
</reference>